<comment type="caution">
    <text evidence="2">The sequence shown here is derived from an EMBL/GenBank/DDBJ whole genome shotgun (WGS) entry which is preliminary data.</text>
</comment>
<reference evidence="2 3" key="1">
    <citation type="submission" date="2019-12" db="EMBL/GenBank/DDBJ databases">
        <authorList>
            <person name="Alioto T."/>
            <person name="Alioto T."/>
            <person name="Gomez Garrido J."/>
        </authorList>
    </citation>
    <scope>NUCLEOTIDE SEQUENCE [LARGE SCALE GENOMIC DNA]</scope>
</reference>
<keyword evidence="3" id="KW-1185">Reference proteome</keyword>
<feature type="region of interest" description="Disordered" evidence="1">
    <location>
        <begin position="51"/>
        <end position="132"/>
    </location>
</feature>
<feature type="compositionally biased region" description="Acidic residues" evidence="1">
    <location>
        <begin position="77"/>
        <end position="96"/>
    </location>
</feature>
<gene>
    <name evidence="2" type="ORF">OLEA9_A021420</name>
</gene>
<proteinExistence type="predicted"/>
<sequence>MLQLHMYATLRPIEAERGQPHIATLVLFDDRHVPALDDLARDSVDLQFHAERVGTPEEGTSKDETSNEAHEGSGTSGEEEELGADESGEVEGEDSEDHNSGDSDGDRVRRSGQMGTFSTPYVHRATSPMQELSTSYARPTTTDFISTVVPASGSATTARVADVDPEPRQSGFADYAGHHPSLDSPDKDMGIDRQEGDGMYIIEKHMESRPDEQDMPLPTGTESLQGTWVIYQQIDIAHIQPCPNNNPVSVPTRTDEVQSIALFITN</sequence>
<protein>
    <submittedName>
        <fullName evidence="2">Uncharacterized protein</fullName>
    </submittedName>
</protein>
<feature type="compositionally biased region" description="Basic and acidic residues" evidence="1">
    <location>
        <begin position="97"/>
        <end position="109"/>
    </location>
</feature>
<evidence type="ECO:0000313" key="2">
    <source>
        <dbReference type="EMBL" id="CAA2979701.1"/>
    </source>
</evidence>
<dbReference type="AlphaFoldDB" id="A0A8S0RKT8"/>
<dbReference type="Proteomes" id="UP000594638">
    <property type="component" value="Unassembled WGS sequence"/>
</dbReference>
<accession>A0A8S0RKT8</accession>
<organism evidence="2 3">
    <name type="scientific">Olea europaea subsp. europaea</name>
    <dbReference type="NCBI Taxonomy" id="158383"/>
    <lineage>
        <taxon>Eukaryota</taxon>
        <taxon>Viridiplantae</taxon>
        <taxon>Streptophyta</taxon>
        <taxon>Embryophyta</taxon>
        <taxon>Tracheophyta</taxon>
        <taxon>Spermatophyta</taxon>
        <taxon>Magnoliopsida</taxon>
        <taxon>eudicotyledons</taxon>
        <taxon>Gunneridae</taxon>
        <taxon>Pentapetalae</taxon>
        <taxon>asterids</taxon>
        <taxon>lamiids</taxon>
        <taxon>Lamiales</taxon>
        <taxon>Oleaceae</taxon>
        <taxon>Oleeae</taxon>
        <taxon>Olea</taxon>
    </lineage>
</organism>
<dbReference type="Gramene" id="OE9A021420T1">
    <property type="protein sequence ID" value="OE9A021420C1"/>
    <property type="gene ID" value="OE9A021420"/>
</dbReference>
<evidence type="ECO:0000313" key="3">
    <source>
        <dbReference type="Proteomes" id="UP000594638"/>
    </source>
</evidence>
<evidence type="ECO:0000256" key="1">
    <source>
        <dbReference type="SAM" id="MobiDB-lite"/>
    </source>
</evidence>
<name>A0A8S0RKT8_OLEEU</name>
<feature type="compositionally biased region" description="Basic and acidic residues" evidence="1">
    <location>
        <begin position="51"/>
        <end position="71"/>
    </location>
</feature>
<dbReference type="EMBL" id="CACTIH010003633">
    <property type="protein sequence ID" value="CAA2979701.1"/>
    <property type="molecule type" value="Genomic_DNA"/>
</dbReference>